<evidence type="ECO:0000256" key="1">
    <source>
        <dbReference type="ARBA" id="ARBA00005964"/>
    </source>
</evidence>
<evidence type="ECO:0000256" key="5">
    <source>
        <dbReference type="RuleBase" id="RU361235"/>
    </source>
</evidence>
<protein>
    <recommendedName>
        <fullName evidence="5">Carboxylic ester hydrolase</fullName>
        <ecNumber evidence="5">3.1.1.-</ecNumber>
    </recommendedName>
</protein>
<reference evidence="7" key="1">
    <citation type="submission" date="2021-05" db="EMBL/GenBank/DDBJ databases">
        <authorList>
            <person name="Alioto T."/>
            <person name="Alioto T."/>
            <person name="Gomez Garrido J."/>
        </authorList>
    </citation>
    <scope>NUCLEOTIDE SEQUENCE</scope>
</reference>
<dbReference type="PANTHER" id="PTHR43903">
    <property type="entry name" value="NEUROLIGIN"/>
    <property type="match status" value="1"/>
</dbReference>
<comment type="similarity">
    <text evidence="1 5">Belongs to the type-B carboxylesterase/lipase family.</text>
</comment>
<dbReference type="EMBL" id="HBUF01320776">
    <property type="protein sequence ID" value="CAG6694907.1"/>
    <property type="molecule type" value="Transcribed_RNA"/>
</dbReference>
<name>A0A8D8XFA8_9HEMI</name>
<dbReference type="Gene3D" id="3.40.50.1820">
    <property type="entry name" value="alpha/beta hydrolase"/>
    <property type="match status" value="1"/>
</dbReference>
<dbReference type="InterPro" id="IPR019826">
    <property type="entry name" value="Carboxylesterase_B_AS"/>
</dbReference>
<evidence type="ECO:0000256" key="2">
    <source>
        <dbReference type="ARBA" id="ARBA00022487"/>
    </source>
</evidence>
<proteinExistence type="inferred from homology"/>
<feature type="domain" description="Carboxylesterase type B" evidence="6">
    <location>
        <begin position="46"/>
        <end position="439"/>
    </location>
</feature>
<organism evidence="7">
    <name type="scientific">Cacopsylla melanoneura</name>
    <dbReference type="NCBI Taxonomy" id="428564"/>
    <lineage>
        <taxon>Eukaryota</taxon>
        <taxon>Metazoa</taxon>
        <taxon>Ecdysozoa</taxon>
        <taxon>Arthropoda</taxon>
        <taxon>Hexapoda</taxon>
        <taxon>Insecta</taxon>
        <taxon>Pterygota</taxon>
        <taxon>Neoptera</taxon>
        <taxon>Paraneoptera</taxon>
        <taxon>Hemiptera</taxon>
        <taxon>Sternorrhyncha</taxon>
        <taxon>Psylloidea</taxon>
        <taxon>Psyllidae</taxon>
        <taxon>Psyllinae</taxon>
        <taxon>Cacopsylla</taxon>
    </lineage>
</organism>
<evidence type="ECO:0000256" key="4">
    <source>
        <dbReference type="ARBA" id="ARBA00023180"/>
    </source>
</evidence>
<dbReference type="InterPro" id="IPR051093">
    <property type="entry name" value="Neuroligin/BSAL"/>
</dbReference>
<keyword evidence="4" id="KW-0325">Glycoprotein</keyword>
<dbReference type="AlphaFoldDB" id="A0A8D8XFA8"/>
<keyword evidence="3 5" id="KW-0378">Hydrolase</keyword>
<evidence type="ECO:0000256" key="3">
    <source>
        <dbReference type="ARBA" id="ARBA00022801"/>
    </source>
</evidence>
<dbReference type="InterPro" id="IPR002018">
    <property type="entry name" value="CarbesteraseB"/>
</dbReference>
<dbReference type="Pfam" id="PF00135">
    <property type="entry name" value="COesterase"/>
    <property type="match status" value="1"/>
</dbReference>
<dbReference type="PROSITE" id="PS00122">
    <property type="entry name" value="CARBOXYLESTERASE_B_1"/>
    <property type="match status" value="1"/>
</dbReference>
<evidence type="ECO:0000259" key="6">
    <source>
        <dbReference type="Pfam" id="PF00135"/>
    </source>
</evidence>
<accession>A0A8D8XFA8</accession>
<dbReference type="InterPro" id="IPR029058">
    <property type="entry name" value="AB_hydrolase_fold"/>
</dbReference>
<sequence>MGAAGNSLFSDWSTPIMSARIRAVVFLLVRLVFVINSVQGVVVNAQDPTVTLRQGTLKGIKLYTADARMSVIAYLGIPYATPPTGTLRFAPPQRHAGWDRVFFAGSFGPACPQPYEPLVPSVASVSQQDENCLFLNIWTPEISLNYRNTPVVVFLEGEGFVSGTPSRFPAQDLAAEGLVVVSVNYRMNVFGFFSLEDSEARGNLGLLDQYLALLWVRENIAYFGGDIKSITLMGHSAGAASAVYHMVSPKTAGLFHKVIIMSGSAISPWMKTRSVSQASRSIARSLGCLSINETRPILKCMRDKSTSELMRAFETQYRDGNWTDLVLPVVDTYLPDIEQYLPRDPIKAIEDGMYHRVPILTGVTSHEGAISIARWSDLIAQGFTNLRHLFVNAIIPSVMHMYGFASGMSSVPEIRTLLEWQYVDNIPSGDAHALLSKILDVCILPTYIALFTF</sequence>
<dbReference type="SUPFAM" id="SSF53474">
    <property type="entry name" value="alpha/beta-Hydrolases"/>
    <property type="match status" value="1"/>
</dbReference>
<dbReference type="EC" id="3.1.1.-" evidence="5"/>
<evidence type="ECO:0000313" key="7">
    <source>
        <dbReference type="EMBL" id="CAG6694907.1"/>
    </source>
</evidence>
<keyword evidence="2" id="KW-0719">Serine esterase</keyword>
<dbReference type="EMBL" id="HBUF01320777">
    <property type="protein sequence ID" value="CAG6694908.1"/>
    <property type="molecule type" value="Transcribed_RNA"/>
</dbReference>
<dbReference type="GO" id="GO:0052689">
    <property type="term" value="F:carboxylic ester hydrolase activity"/>
    <property type="evidence" value="ECO:0007669"/>
    <property type="project" value="UniProtKB-KW"/>
</dbReference>